<dbReference type="Gene3D" id="3.30.60.20">
    <property type="match status" value="1"/>
</dbReference>
<keyword evidence="3" id="KW-0862">Zinc</keyword>
<dbReference type="SMART" id="SM00326">
    <property type="entry name" value="SH3"/>
    <property type="match status" value="2"/>
</dbReference>
<organism evidence="9 10">
    <name type="scientific">Jimgerdemannia flammicorona</name>
    <dbReference type="NCBI Taxonomy" id="994334"/>
    <lineage>
        <taxon>Eukaryota</taxon>
        <taxon>Fungi</taxon>
        <taxon>Fungi incertae sedis</taxon>
        <taxon>Mucoromycota</taxon>
        <taxon>Mucoromycotina</taxon>
        <taxon>Endogonomycetes</taxon>
        <taxon>Endogonales</taxon>
        <taxon>Endogonaceae</taxon>
        <taxon>Jimgerdemannia</taxon>
    </lineage>
</organism>
<dbReference type="EMBL" id="RBNJ01003587">
    <property type="protein sequence ID" value="RUS30762.1"/>
    <property type="molecule type" value="Genomic_DNA"/>
</dbReference>
<evidence type="ECO:0000259" key="7">
    <source>
        <dbReference type="PROSITE" id="PS50002"/>
    </source>
</evidence>
<evidence type="ECO:0000256" key="1">
    <source>
        <dbReference type="ARBA" id="ARBA00022443"/>
    </source>
</evidence>
<evidence type="ECO:0008006" key="11">
    <source>
        <dbReference type="Google" id="ProtNLM"/>
    </source>
</evidence>
<feature type="compositionally biased region" description="Low complexity" evidence="6">
    <location>
        <begin position="495"/>
        <end position="506"/>
    </location>
</feature>
<evidence type="ECO:0000313" key="10">
    <source>
        <dbReference type="Proteomes" id="UP000274822"/>
    </source>
</evidence>
<keyword evidence="5" id="KW-0175">Coiled coil</keyword>
<dbReference type="InterPro" id="IPR001060">
    <property type="entry name" value="FCH_dom"/>
</dbReference>
<dbReference type="Gene3D" id="1.20.1270.60">
    <property type="entry name" value="Arfaptin homology (AH) domain/BAR domain"/>
    <property type="match status" value="1"/>
</dbReference>
<protein>
    <recommendedName>
        <fullName evidence="11">Protein BZZ1</fullName>
    </recommendedName>
</protein>
<dbReference type="InterPro" id="IPR036028">
    <property type="entry name" value="SH3-like_dom_sf"/>
</dbReference>
<evidence type="ECO:0000256" key="6">
    <source>
        <dbReference type="SAM" id="MobiDB-lite"/>
    </source>
</evidence>
<reference evidence="9 10" key="1">
    <citation type="journal article" date="2018" name="New Phytol.">
        <title>Phylogenomics of Endogonaceae and evolution of mycorrhizas within Mucoromycota.</title>
        <authorList>
            <person name="Chang Y."/>
            <person name="Desiro A."/>
            <person name="Na H."/>
            <person name="Sandor L."/>
            <person name="Lipzen A."/>
            <person name="Clum A."/>
            <person name="Barry K."/>
            <person name="Grigoriev I.V."/>
            <person name="Martin F.M."/>
            <person name="Stajich J.E."/>
            <person name="Smith M.E."/>
            <person name="Bonito G."/>
            <person name="Spatafora J.W."/>
        </authorList>
    </citation>
    <scope>NUCLEOTIDE SEQUENCE [LARGE SCALE GENOMIC DNA]</scope>
    <source>
        <strain evidence="9 10">AD002</strain>
    </source>
</reference>
<feature type="compositionally biased region" description="Polar residues" evidence="6">
    <location>
        <begin position="507"/>
        <end position="535"/>
    </location>
</feature>
<evidence type="ECO:0000259" key="8">
    <source>
        <dbReference type="PROSITE" id="PS50081"/>
    </source>
</evidence>
<dbReference type="SMART" id="SM00055">
    <property type="entry name" value="FCH"/>
    <property type="match status" value="1"/>
</dbReference>
<feature type="domain" description="SH3" evidence="7">
    <location>
        <begin position="536"/>
        <end position="596"/>
    </location>
</feature>
<dbReference type="Pfam" id="PF00130">
    <property type="entry name" value="C1_1"/>
    <property type="match status" value="1"/>
</dbReference>
<gene>
    <name evidence="9" type="ORF">BC938DRAFT_478989</name>
</gene>
<keyword evidence="2" id="KW-0479">Metal-binding</keyword>
<comment type="caution">
    <text evidence="9">The sequence shown here is derived from an EMBL/GenBank/DDBJ whole genome shotgun (WGS) entry which is preliminary data.</text>
</comment>
<dbReference type="PANTHER" id="PTHR15735">
    <property type="entry name" value="FCH AND DOUBLE SH3 DOMAINS PROTEIN"/>
    <property type="match status" value="1"/>
</dbReference>
<dbReference type="PROSITE" id="PS00479">
    <property type="entry name" value="ZF_DAG_PE_1"/>
    <property type="match status" value="1"/>
</dbReference>
<dbReference type="SUPFAM" id="SSF57889">
    <property type="entry name" value="Cysteine-rich domain"/>
    <property type="match status" value="1"/>
</dbReference>
<evidence type="ECO:0000256" key="5">
    <source>
        <dbReference type="SAM" id="Coils"/>
    </source>
</evidence>
<dbReference type="PROSITE" id="PS50002">
    <property type="entry name" value="SH3"/>
    <property type="match status" value="2"/>
</dbReference>
<dbReference type="Pfam" id="PF14604">
    <property type="entry name" value="SH3_9"/>
    <property type="match status" value="1"/>
</dbReference>
<evidence type="ECO:0000313" key="9">
    <source>
        <dbReference type="EMBL" id="RUS30762.1"/>
    </source>
</evidence>
<dbReference type="FunFam" id="2.30.30.40:FF:000072">
    <property type="entry name" value="Unconventional Myosin IB"/>
    <property type="match status" value="1"/>
</dbReference>
<dbReference type="InterPro" id="IPR020454">
    <property type="entry name" value="DAG/PE-bd"/>
</dbReference>
<dbReference type="PROSITE" id="PS50081">
    <property type="entry name" value="ZF_DAG_PE_2"/>
    <property type="match status" value="1"/>
</dbReference>
<evidence type="ECO:0000256" key="4">
    <source>
        <dbReference type="PROSITE-ProRule" id="PRU00192"/>
    </source>
</evidence>
<dbReference type="Pfam" id="PF00611">
    <property type="entry name" value="FCH"/>
    <property type="match status" value="1"/>
</dbReference>
<dbReference type="GO" id="GO:0030036">
    <property type="term" value="P:actin cytoskeleton organization"/>
    <property type="evidence" value="ECO:0007669"/>
    <property type="project" value="UniProtKB-ARBA"/>
</dbReference>
<feature type="region of interest" description="Disordered" evidence="6">
    <location>
        <begin position="472"/>
        <end position="535"/>
    </location>
</feature>
<feature type="domain" description="SH3" evidence="7">
    <location>
        <begin position="660"/>
        <end position="717"/>
    </location>
</feature>
<dbReference type="PRINTS" id="PR00499">
    <property type="entry name" value="P67PHOX"/>
</dbReference>
<keyword evidence="1 4" id="KW-0728">SH3 domain</keyword>
<accession>A0A433QLW1</accession>
<dbReference type="AlphaFoldDB" id="A0A433QLW1"/>
<dbReference type="SUPFAM" id="SSF50044">
    <property type="entry name" value="SH3-domain"/>
    <property type="match status" value="2"/>
</dbReference>
<feature type="compositionally biased region" description="Polar residues" evidence="6">
    <location>
        <begin position="472"/>
        <end position="494"/>
    </location>
</feature>
<dbReference type="GO" id="GO:0046872">
    <property type="term" value="F:metal ion binding"/>
    <property type="evidence" value="ECO:0007669"/>
    <property type="project" value="UniProtKB-KW"/>
</dbReference>
<dbReference type="Proteomes" id="UP000274822">
    <property type="component" value="Unassembled WGS sequence"/>
</dbReference>
<evidence type="ECO:0000256" key="2">
    <source>
        <dbReference type="ARBA" id="ARBA00022723"/>
    </source>
</evidence>
<dbReference type="InterPro" id="IPR027267">
    <property type="entry name" value="AH/BAR_dom_sf"/>
</dbReference>
<proteinExistence type="predicted"/>
<feature type="domain" description="Phorbol-ester/DAG-type" evidence="8">
    <location>
        <begin position="409"/>
        <end position="459"/>
    </location>
</feature>
<feature type="coiled-coil region" evidence="5">
    <location>
        <begin position="133"/>
        <end position="174"/>
    </location>
</feature>
<dbReference type="Gene3D" id="2.30.30.40">
    <property type="entry name" value="SH3 Domains"/>
    <property type="match status" value="2"/>
</dbReference>
<dbReference type="Pfam" id="PF00018">
    <property type="entry name" value="SH3_1"/>
    <property type="match status" value="1"/>
</dbReference>
<dbReference type="CDD" id="cd20824">
    <property type="entry name" value="C1_SpBZZ1-like"/>
    <property type="match status" value="1"/>
</dbReference>
<dbReference type="InterPro" id="IPR002219">
    <property type="entry name" value="PKC_DAG/PE"/>
</dbReference>
<dbReference type="InterPro" id="IPR001452">
    <property type="entry name" value="SH3_domain"/>
</dbReference>
<dbReference type="PRINTS" id="PR00008">
    <property type="entry name" value="DAGPEDOMAIN"/>
</dbReference>
<dbReference type="InterPro" id="IPR046349">
    <property type="entry name" value="C1-like_sf"/>
</dbReference>
<name>A0A433QLW1_9FUNG</name>
<dbReference type="GO" id="GO:0030864">
    <property type="term" value="C:cortical actin cytoskeleton"/>
    <property type="evidence" value="ECO:0007669"/>
    <property type="project" value="UniProtKB-ARBA"/>
</dbReference>
<keyword evidence="10" id="KW-1185">Reference proteome</keyword>
<dbReference type="PRINTS" id="PR00452">
    <property type="entry name" value="SH3DOMAIN"/>
</dbReference>
<sequence length="717" mass="80980">MSHLTKLPTIRTILRETQYHIPAIVQHVGDGIGLLHELRDFVKERAQIEKEYADKLEKLTKRYAVNKNKRKSNNDKQEKLDEDDEWAWDDTESTTFKSWTTILSETESIARSRALFCDKLTTNVTDNLKVIAAKKEEARKKKLKADRDKAYTDRDSAKKAYDDSCEELENLRTKMDKTGDTDKNVYLISIDVANAQKRKFFEEDIPALADHLQDLNNSRILAFKSILDTYIELEASCLRETQTHLKIESQTVQAMDPNVDAELFINQCISNTSALEISTKGENVAKNQFVFKPWNGGERANGTIVDRDASLVNDESTVIFLTNVVIKDRKKLTEIEADLEKRWKEVEGLVSQKQKHESANDLPATHDAAENYMEALRHIAVINSFKVRYDTEVAMITEAIGDSALKARGHDFKATSFAIRTTCDYCQATIWGLSKQGFTCKDCGYNCHTKCEMKVPPDCTGIKGKIARRVTVTSQSNTLSKSPTSPNLSPTNTVRSSRSISASSASLQPPTLNASSKPRSTSPATPNPALSKSKTTKQLMATALYDYDADGDDELSVKEGDTLTVLEDDDGSGWIKVRNTPYKSLSQMAYVYLARSFQDFIYFQQMVFIRADPRPLNRQERTSARGSFQRITSRSGAPRLLVVLNHLARILRRILRVCRQPRRKSMALYDFKAQNPEELSIRAGDVITLTSKDEGGWWQGTLKGRSGIFPENYVKLI</sequence>
<dbReference type="PANTHER" id="PTHR15735:SF21">
    <property type="entry name" value="PROTEIN NERVOUS WRECK"/>
    <property type="match status" value="1"/>
</dbReference>
<dbReference type="SUPFAM" id="SSF103657">
    <property type="entry name" value="BAR/IMD domain-like"/>
    <property type="match status" value="1"/>
</dbReference>
<evidence type="ECO:0000256" key="3">
    <source>
        <dbReference type="ARBA" id="ARBA00022833"/>
    </source>
</evidence>
<dbReference type="GO" id="GO:0030833">
    <property type="term" value="P:regulation of actin filament polymerization"/>
    <property type="evidence" value="ECO:0007669"/>
    <property type="project" value="TreeGrafter"/>
</dbReference>
<dbReference type="SMART" id="SM00109">
    <property type="entry name" value="C1"/>
    <property type="match status" value="1"/>
</dbReference>